<name>A0A8J5W5B4_ZIZPA</name>
<dbReference type="EMBL" id="JAAALK010000282">
    <property type="protein sequence ID" value="KAG8077824.1"/>
    <property type="molecule type" value="Genomic_DNA"/>
</dbReference>
<gene>
    <name evidence="1" type="ORF">GUJ93_ZPchr0007g5665</name>
</gene>
<evidence type="ECO:0000313" key="1">
    <source>
        <dbReference type="EMBL" id="KAG8077824.1"/>
    </source>
</evidence>
<dbReference type="AlphaFoldDB" id="A0A8J5W5B4"/>
<comment type="caution">
    <text evidence="1">The sequence shown here is derived from an EMBL/GenBank/DDBJ whole genome shotgun (WGS) entry which is preliminary data.</text>
</comment>
<reference evidence="1" key="2">
    <citation type="submission" date="2021-02" db="EMBL/GenBank/DDBJ databases">
        <authorList>
            <person name="Kimball J.A."/>
            <person name="Haas M.W."/>
            <person name="Macchietto M."/>
            <person name="Kono T."/>
            <person name="Duquette J."/>
            <person name="Shao M."/>
        </authorList>
    </citation>
    <scope>NUCLEOTIDE SEQUENCE</scope>
    <source>
        <tissue evidence="1">Fresh leaf tissue</tissue>
    </source>
</reference>
<organism evidence="1 2">
    <name type="scientific">Zizania palustris</name>
    <name type="common">Northern wild rice</name>
    <dbReference type="NCBI Taxonomy" id="103762"/>
    <lineage>
        <taxon>Eukaryota</taxon>
        <taxon>Viridiplantae</taxon>
        <taxon>Streptophyta</taxon>
        <taxon>Embryophyta</taxon>
        <taxon>Tracheophyta</taxon>
        <taxon>Spermatophyta</taxon>
        <taxon>Magnoliopsida</taxon>
        <taxon>Liliopsida</taxon>
        <taxon>Poales</taxon>
        <taxon>Poaceae</taxon>
        <taxon>BOP clade</taxon>
        <taxon>Oryzoideae</taxon>
        <taxon>Oryzeae</taxon>
        <taxon>Zizaniinae</taxon>
        <taxon>Zizania</taxon>
    </lineage>
</organism>
<accession>A0A8J5W5B4</accession>
<dbReference type="OrthoDB" id="188042at2759"/>
<dbReference type="Proteomes" id="UP000729402">
    <property type="component" value="Unassembled WGS sequence"/>
</dbReference>
<reference evidence="1" key="1">
    <citation type="journal article" date="2021" name="bioRxiv">
        <title>Whole Genome Assembly and Annotation of Northern Wild Rice, Zizania palustris L., Supports a Whole Genome Duplication in the Zizania Genus.</title>
        <authorList>
            <person name="Haas M."/>
            <person name="Kono T."/>
            <person name="Macchietto M."/>
            <person name="Millas R."/>
            <person name="McGilp L."/>
            <person name="Shao M."/>
            <person name="Duquette J."/>
            <person name="Hirsch C.N."/>
            <person name="Kimball J."/>
        </authorList>
    </citation>
    <scope>NUCLEOTIDE SEQUENCE</scope>
    <source>
        <tissue evidence="1">Fresh leaf tissue</tissue>
    </source>
</reference>
<keyword evidence="2" id="KW-1185">Reference proteome</keyword>
<evidence type="ECO:0000313" key="2">
    <source>
        <dbReference type="Proteomes" id="UP000729402"/>
    </source>
</evidence>
<protein>
    <submittedName>
        <fullName evidence="1">Uncharacterized protein</fullName>
    </submittedName>
</protein>
<sequence length="71" mass="7574">MPFTAKFFSRLQVFKAAGVDHFKNGAIICKKGEDTSEEVDGEASNLSDGGLTARGANPCCSCWSSRLATSR</sequence>
<proteinExistence type="predicted"/>